<dbReference type="PANTHER" id="PTHR30221">
    <property type="entry name" value="SMALL-CONDUCTANCE MECHANOSENSITIVE CHANNEL"/>
    <property type="match status" value="1"/>
</dbReference>
<comment type="similarity">
    <text evidence="2 7">Belongs to the MscS (TC 1.A.23) family.</text>
</comment>
<dbReference type="InterPro" id="IPR049278">
    <property type="entry name" value="MS_channel_C"/>
</dbReference>
<keyword evidence="6 7" id="KW-0472">Membrane</keyword>
<dbReference type="Pfam" id="PF00924">
    <property type="entry name" value="MS_channel_2nd"/>
    <property type="match status" value="1"/>
</dbReference>
<evidence type="ECO:0000256" key="8">
    <source>
        <dbReference type="SAM" id="MobiDB-lite"/>
    </source>
</evidence>
<keyword evidence="7" id="KW-0997">Cell inner membrane</keyword>
<comment type="subunit">
    <text evidence="7">Homoheptamer.</text>
</comment>
<comment type="function">
    <text evidence="7">Mechanosensitive channel that participates in the regulation of osmotic pressure changes within the cell, opening in response to stretch forces in the membrane lipid bilayer, without the need for other proteins. Contributes to normal resistance to hypoosmotic shock. Forms an ion channel of 1.0 nanosiemens conductance with a slight preference for anions.</text>
</comment>
<proteinExistence type="inferred from homology"/>
<comment type="caution">
    <text evidence="7">Lacks conserved residue(s) required for the propagation of feature annotation.</text>
</comment>
<gene>
    <name evidence="12" type="ORF">FCS21_14325</name>
</gene>
<feature type="compositionally biased region" description="Low complexity" evidence="8">
    <location>
        <begin position="303"/>
        <end position="321"/>
    </location>
</feature>
<dbReference type="InterPro" id="IPR011066">
    <property type="entry name" value="MscS_channel_C_sf"/>
</dbReference>
<dbReference type="OrthoDB" id="9809206at2"/>
<evidence type="ECO:0000256" key="4">
    <source>
        <dbReference type="ARBA" id="ARBA00022692"/>
    </source>
</evidence>
<feature type="transmembrane region" description="Helical" evidence="7">
    <location>
        <begin position="7"/>
        <end position="33"/>
    </location>
</feature>
<dbReference type="InterPro" id="IPR011014">
    <property type="entry name" value="MscS_channel_TM-2"/>
</dbReference>
<evidence type="ECO:0000256" key="6">
    <source>
        <dbReference type="ARBA" id="ARBA00023136"/>
    </source>
</evidence>
<dbReference type="RefSeq" id="WP_138624245.1">
    <property type="nucleotide sequence ID" value="NZ_SZVP01000017.1"/>
</dbReference>
<evidence type="ECO:0000259" key="10">
    <source>
        <dbReference type="Pfam" id="PF21082"/>
    </source>
</evidence>
<dbReference type="Gene3D" id="1.10.287.1260">
    <property type="match status" value="1"/>
</dbReference>
<dbReference type="Proteomes" id="UP000307702">
    <property type="component" value="Unassembled WGS sequence"/>
</dbReference>
<evidence type="ECO:0000256" key="7">
    <source>
        <dbReference type="RuleBase" id="RU369025"/>
    </source>
</evidence>
<keyword evidence="5 7" id="KW-1133">Transmembrane helix</keyword>
<keyword evidence="13" id="KW-1185">Reference proteome</keyword>
<evidence type="ECO:0000259" key="11">
    <source>
        <dbReference type="Pfam" id="PF21088"/>
    </source>
</evidence>
<dbReference type="AlphaFoldDB" id="A0A8H2JJ41"/>
<dbReference type="InterPro" id="IPR049142">
    <property type="entry name" value="MS_channel_1st"/>
</dbReference>
<dbReference type="GO" id="GO:0005886">
    <property type="term" value="C:plasma membrane"/>
    <property type="evidence" value="ECO:0007669"/>
    <property type="project" value="UniProtKB-SubCell"/>
</dbReference>
<keyword evidence="7" id="KW-0407">Ion channel</keyword>
<feature type="region of interest" description="Disordered" evidence="8">
    <location>
        <begin position="285"/>
        <end position="321"/>
    </location>
</feature>
<evidence type="ECO:0000256" key="2">
    <source>
        <dbReference type="ARBA" id="ARBA00008017"/>
    </source>
</evidence>
<keyword evidence="3" id="KW-1003">Cell membrane</keyword>
<evidence type="ECO:0000256" key="3">
    <source>
        <dbReference type="ARBA" id="ARBA00022475"/>
    </source>
</evidence>
<dbReference type="SUPFAM" id="SSF82689">
    <property type="entry name" value="Mechanosensitive channel protein MscS (YggB), C-terminal domain"/>
    <property type="match status" value="1"/>
</dbReference>
<comment type="subcellular location">
    <subcellularLocation>
        <location evidence="7">Cell inner membrane</location>
        <topology evidence="7">Multi-pass membrane protein</topology>
    </subcellularLocation>
    <subcellularLocation>
        <location evidence="1">Cell membrane</location>
        <topology evidence="1">Multi-pass membrane protein</topology>
    </subcellularLocation>
</comment>
<comment type="caution">
    <text evidence="12">The sequence shown here is derived from an EMBL/GenBank/DDBJ whole genome shotgun (WGS) entry which is preliminary data.</text>
</comment>
<dbReference type="SUPFAM" id="SSF82861">
    <property type="entry name" value="Mechanosensitive channel protein MscS (YggB), transmembrane region"/>
    <property type="match status" value="1"/>
</dbReference>
<organism evidence="12 13">
    <name type="scientific">Colwellia ponticola</name>
    <dbReference type="NCBI Taxonomy" id="2304625"/>
    <lineage>
        <taxon>Bacteria</taxon>
        <taxon>Pseudomonadati</taxon>
        <taxon>Pseudomonadota</taxon>
        <taxon>Gammaproteobacteria</taxon>
        <taxon>Alteromonadales</taxon>
        <taxon>Colwelliaceae</taxon>
        <taxon>Colwellia</taxon>
    </lineage>
</organism>
<feature type="transmembrane region" description="Helical" evidence="7">
    <location>
        <begin position="53"/>
        <end position="73"/>
    </location>
</feature>
<evidence type="ECO:0000313" key="12">
    <source>
        <dbReference type="EMBL" id="TMM42518.1"/>
    </source>
</evidence>
<dbReference type="Gene3D" id="2.30.30.60">
    <property type="match status" value="1"/>
</dbReference>
<dbReference type="Pfam" id="PF21082">
    <property type="entry name" value="MS_channel_3rd"/>
    <property type="match status" value="1"/>
</dbReference>
<protein>
    <recommendedName>
        <fullName evidence="7">Small-conductance mechanosensitive channel</fullName>
    </recommendedName>
</protein>
<dbReference type="EMBL" id="SZVP01000017">
    <property type="protein sequence ID" value="TMM42518.1"/>
    <property type="molecule type" value="Genomic_DNA"/>
</dbReference>
<dbReference type="InterPro" id="IPR006685">
    <property type="entry name" value="MscS_channel_2nd"/>
</dbReference>
<dbReference type="Gene3D" id="3.30.70.100">
    <property type="match status" value="1"/>
</dbReference>
<dbReference type="InterPro" id="IPR010920">
    <property type="entry name" value="LSM_dom_sf"/>
</dbReference>
<evidence type="ECO:0000256" key="5">
    <source>
        <dbReference type="ARBA" id="ARBA00022989"/>
    </source>
</evidence>
<name>A0A8H2JJ41_9GAMM</name>
<dbReference type="InterPro" id="IPR023408">
    <property type="entry name" value="MscS_beta-dom_sf"/>
</dbReference>
<dbReference type="Pfam" id="PF21088">
    <property type="entry name" value="MS_channel_1st"/>
    <property type="match status" value="1"/>
</dbReference>
<feature type="domain" description="Mechanosensitive ion channel MscS" evidence="9">
    <location>
        <begin position="101"/>
        <end position="163"/>
    </location>
</feature>
<keyword evidence="4 7" id="KW-0812">Transmembrane</keyword>
<dbReference type="InterPro" id="IPR045275">
    <property type="entry name" value="MscS_archaea/bacteria_type"/>
</dbReference>
<keyword evidence="7" id="KW-0406">Ion transport</keyword>
<reference evidence="12 13" key="1">
    <citation type="submission" date="2019-05" db="EMBL/GenBank/DDBJ databases">
        <title>Colwellia ponticola sp. nov., isolated from seawater.</title>
        <authorList>
            <person name="Yoon J.-H."/>
        </authorList>
    </citation>
    <scope>NUCLEOTIDE SEQUENCE [LARGE SCALE GENOMIC DNA]</scope>
    <source>
        <strain evidence="12 13">OISW-25</strain>
    </source>
</reference>
<evidence type="ECO:0000313" key="13">
    <source>
        <dbReference type="Proteomes" id="UP000307702"/>
    </source>
</evidence>
<feature type="transmembrane region" description="Helical" evidence="7">
    <location>
        <begin position="80"/>
        <end position="97"/>
    </location>
</feature>
<dbReference type="SUPFAM" id="SSF50182">
    <property type="entry name" value="Sm-like ribonucleoproteins"/>
    <property type="match status" value="1"/>
</dbReference>
<sequence>MAVITEFFNIFITSHLYTLIQALILFVSGYLIAKVISSAVAKVAEKKATKHGLFLLKRTIFYTLLGLFTLSALKHIGVDLTILLGAAGIFTVALGFASQTSASNLISGLFLMIERPFSIGDSIKVNDILGEVISIDLLSVKLRTFDNLFVRIPNESMIKSAVTTLTKFPIRRADLKFGIAYKEDIETVRTVLLKIAEQNVICLEEPAPLFILTGFGTSSVDIQFSVWSKRENFLMLKNQMYQDIKKTFDEQGIEIPFPHVSLYAGSRSKPFDVVNIPAQAPVPMEQTSTTAKVATPSAPGALATAPPSSQSSQHSDADSAT</sequence>
<dbReference type="GO" id="GO:0008381">
    <property type="term" value="F:mechanosensitive monoatomic ion channel activity"/>
    <property type="evidence" value="ECO:0007669"/>
    <property type="project" value="InterPro"/>
</dbReference>
<keyword evidence="7" id="KW-0813">Transport</keyword>
<feature type="domain" description="Mechanosensitive ion channel transmembrane helices 2/3" evidence="11">
    <location>
        <begin position="60"/>
        <end position="99"/>
    </location>
</feature>
<evidence type="ECO:0000256" key="1">
    <source>
        <dbReference type="ARBA" id="ARBA00004651"/>
    </source>
</evidence>
<dbReference type="PANTHER" id="PTHR30221:SF20">
    <property type="entry name" value="SMALL-CONDUCTANCE MECHANOSENSITIVE CHANNEL"/>
    <property type="match status" value="1"/>
</dbReference>
<accession>A0A8H2JJ41</accession>
<feature type="domain" description="Mechanosensitive ion channel MscS C-terminal" evidence="10">
    <location>
        <begin position="175"/>
        <end position="255"/>
    </location>
</feature>
<evidence type="ECO:0000259" key="9">
    <source>
        <dbReference type="Pfam" id="PF00924"/>
    </source>
</evidence>